<dbReference type="EMBL" id="AP019416">
    <property type="protein sequence ID" value="BBI51444.1"/>
    <property type="molecule type" value="Genomic_DNA"/>
</dbReference>
<proteinExistence type="predicted"/>
<dbReference type="Proteomes" id="UP000289555">
    <property type="component" value="Chromosome"/>
</dbReference>
<name>A0ABN5WWX0_9GAMM</name>
<evidence type="ECO:0000313" key="2">
    <source>
        <dbReference type="Proteomes" id="UP000289555"/>
    </source>
</evidence>
<organism evidence="1 2">
    <name type="scientific">Vreelandella olivaria</name>
    <dbReference type="NCBI Taxonomy" id="390919"/>
    <lineage>
        <taxon>Bacteria</taxon>
        <taxon>Pseudomonadati</taxon>
        <taxon>Pseudomonadota</taxon>
        <taxon>Gammaproteobacteria</taxon>
        <taxon>Oceanospirillales</taxon>
        <taxon>Halomonadaceae</taxon>
        <taxon>Vreelandella</taxon>
    </lineage>
</organism>
<reference evidence="2" key="1">
    <citation type="journal article" date="2019" name="Microbiol. Resour. Announc.">
        <title>Complete Genome Sequence of Halomonas olivaria, a Moderately Halophilic Bacterium Isolated from Olive Processing Effluents, Obtained by Nanopore Sequencing.</title>
        <authorList>
            <person name="Nagata S."/>
            <person name="Ii K.M."/>
            <person name="Tsukimi T."/>
            <person name="Miura M.C."/>
            <person name="Galipon J."/>
            <person name="Arakawa K."/>
        </authorList>
    </citation>
    <scope>NUCLEOTIDE SEQUENCE [LARGE SCALE GENOMIC DNA]</scope>
    <source>
        <strain evidence="2">TYRC17</strain>
    </source>
</reference>
<evidence type="ECO:0000313" key="1">
    <source>
        <dbReference type="EMBL" id="BBI51444.1"/>
    </source>
</evidence>
<gene>
    <name evidence="1" type="ORF">HORIV_38650</name>
</gene>
<protein>
    <submittedName>
        <fullName evidence="1">Uncharacterized protein</fullName>
    </submittedName>
</protein>
<sequence length="52" mass="5629">MNIANIKKYAPKARVCFIDILTRQAARVGISPDNKGGAAIAPMMLTDTRLLV</sequence>
<keyword evidence="2" id="KW-1185">Reference proteome</keyword>
<accession>A0ABN5WWX0</accession>